<feature type="domain" description="Protein export membrane protein SecD/SecF C-terminal" evidence="12">
    <location>
        <begin position="299"/>
        <end position="462"/>
    </location>
</feature>
<keyword evidence="3 9" id="KW-1003">Cell membrane</keyword>
<feature type="domain" description="SecDF P1 head subdomain" evidence="14">
    <location>
        <begin position="180"/>
        <end position="297"/>
    </location>
</feature>
<evidence type="ECO:0000256" key="11">
    <source>
        <dbReference type="SAM" id="MobiDB-lite"/>
    </source>
</evidence>
<dbReference type="PRINTS" id="PR01755">
    <property type="entry name" value="SECFTRNLCASE"/>
</dbReference>
<evidence type="ECO:0000259" key="13">
    <source>
        <dbReference type="Pfam" id="PF21760"/>
    </source>
</evidence>
<dbReference type="Pfam" id="PF02355">
    <property type="entry name" value="SecD_SecF_C"/>
    <property type="match status" value="2"/>
</dbReference>
<reference evidence="15" key="1">
    <citation type="submission" date="2021-01" db="EMBL/GenBank/DDBJ databases">
        <title>Whole genome shotgun sequence of Planosporangium flavigriseum NBRC 105377.</title>
        <authorList>
            <person name="Komaki H."/>
            <person name="Tamura T."/>
        </authorList>
    </citation>
    <scope>NUCLEOTIDE SEQUENCE</scope>
    <source>
        <strain evidence="15">NBRC 105377</strain>
    </source>
</reference>
<keyword evidence="6 9" id="KW-1133">Transmembrane helix</keyword>
<dbReference type="Pfam" id="PF22599">
    <property type="entry name" value="SecDF_P1_head"/>
    <property type="match status" value="1"/>
</dbReference>
<keyword evidence="8 9" id="KW-0472">Membrane</keyword>
<evidence type="ECO:0000256" key="5">
    <source>
        <dbReference type="ARBA" id="ARBA00022927"/>
    </source>
</evidence>
<dbReference type="NCBIfam" id="NF009583">
    <property type="entry name" value="PRK13024.1-3"/>
    <property type="match status" value="1"/>
</dbReference>
<comment type="function">
    <text evidence="9">Part of the Sec protein translocase complex. Interacts with the SecYEG preprotein conducting channel. SecDF uses the proton motive force (PMF) to complete protein translocation after the ATP-dependent function of SecA.</text>
</comment>
<dbReference type="Pfam" id="PF21760">
    <property type="entry name" value="SecD_1st"/>
    <property type="match status" value="1"/>
</dbReference>
<evidence type="ECO:0000256" key="8">
    <source>
        <dbReference type="ARBA" id="ARBA00023136"/>
    </source>
</evidence>
<evidence type="ECO:0000256" key="2">
    <source>
        <dbReference type="ARBA" id="ARBA00022448"/>
    </source>
</evidence>
<dbReference type="InterPro" id="IPR022645">
    <property type="entry name" value="SecD/SecF_bac"/>
</dbReference>
<dbReference type="InterPro" id="IPR048631">
    <property type="entry name" value="SecD_1st"/>
</dbReference>
<feature type="transmembrane region" description="Helical" evidence="9">
    <location>
        <begin position="411"/>
        <end position="437"/>
    </location>
</feature>
<evidence type="ECO:0000259" key="12">
    <source>
        <dbReference type="Pfam" id="PF02355"/>
    </source>
</evidence>
<evidence type="ECO:0000256" key="10">
    <source>
        <dbReference type="HAMAP-Rule" id="MF_01464"/>
    </source>
</evidence>
<comment type="caution">
    <text evidence="15">The sequence shown here is derived from an EMBL/GenBank/DDBJ whole genome shotgun (WGS) entry which is preliminary data.</text>
</comment>
<sequence length="851" mass="87999">MSRATAVRAFLALVILAVSGWLVAARPARLGLDLRGGTQIVLETRDGELAKATAKTTDDALEVLRRRVDELGVAEPTLARSGERRIIVELPGVTDPKEAVDVIGRTAQLTFRPVLGIAPQQPDPTPAPSGTPTPAPSESPTPAPNGTPTPAPAGTPAPDTSTSPGTAPGSSGGELVLPDESGQRLRLGPAALSGQQIKGAEGQPGQFGGWQVTINFAGAGERAWQQLTGKAACAPAGDPTRRVAIVLDDKVISSPQVEQTVACDVGITGGSTVITGSFGKEEAKDLALLVRAGALPVPVEVIEQRTVGPTLGKAAIEASAQAAVIGLIATILFIVAVYRIVGGLAAVALVAYGLISYAALLALGATLTLPGLAGFVLAIGMAVDANVLVFERAREEYAGGKRTLRTAIRGGFANAWSAIIDSNITTLLAAGLLFFLASGPVRGFGVTLSIGVVVSMFTALVLTRVLAEVTLKQGWLAKRPGWSGLGNVGWVRRTLERKNPDLMGRGRLWIAVAAVAVVLAVAGIAVRGLNFGVEFTGGRLVEYSTSQRISVDQARTAVTGAGLSQAVVNESGDGNISVRAGGFDDTGEQKVRDALANAGAGTVERLRDEQVGPSLGDELRRKALIALTIALAAQLAYLAFRFRWQWSAAAVLGMAHDVLILVGIFAWLGKPVDGVFLAALLTVIGYSVNDSVVVFDRVRELVGAAKKERRDRRPTFAQLANTACLQTVPRTVNTGMGALFILIALAVLGGESLLDFALALLIGVIAGTYSSVFVATPLAVTFENRPGGLGAVLGRPGTTRGRTLTRTPDATSEPAAAETAETAATVVESPTGAAGRTTGKATAVKRKRPRR</sequence>
<feature type="transmembrane region" description="Helical" evidence="9">
    <location>
        <begin position="732"/>
        <end position="750"/>
    </location>
</feature>
<comment type="subcellular location">
    <subcellularLocation>
        <location evidence="1 9">Cell membrane</location>
        <topology evidence="1 9">Multi-pass membrane protein</topology>
    </subcellularLocation>
</comment>
<proteinExistence type="inferred from homology"/>
<dbReference type="PANTHER" id="PTHR30081">
    <property type="entry name" value="PROTEIN-EXPORT MEMBRANE PROTEIN SEC"/>
    <property type="match status" value="1"/>
</dbReference>
<feature type="transmembrane region" description="Helical" evidence="9">
    <location>
        <begin position="318"/>
        <end position="338"/>
    </location>
</feature>
<evidence type="ECO:0000313" key="16">
    <source>
        <dbReference type="Proteomes" id="UP000653674"/>
    </source>
</evidence>
<dbReference type="NCBIfam" id="TIGR01129">
    <property type="entry name" value="secD"/>
    <property type="match status" value="1"/>
</dbReference>
<feature type="transmembrane region" description="Helical" evidence="9">
    <location>
        <begin position="647"/>
        <end position="668"/>
    </location>
</feature>
<dbReference type="InterPro" id="IPR048634">
    <property type="entry name" value="SecD_SecF_C"/>
</dbReference>
<dbReference type="InterPro" id="IPR022646">
    <property type="entry name" value="SecD/SecF_CS"/>
</dbReference>
<dbReference type="RefSeq" id="WP_168075268.1">
    <property type="nucleotide sequence ID" value="NZ_BAAAQJ010000019.1"/>
</dbReference>
<comment type="similarity">
    <text evidence="9">Belongs to the SecD/SecF family. SecD subfamily.</text>
</comment>
<dbReference type="InterPro" id="IPR055344">
    <property type="entry name" value="SecD_SecF_C_bact"/>
</dbReference>
<dbReference type="Gene3D" id="3.30.1360.200">
    <property type="match status" value="1"/>
</dbReference>
<dbReference type="InterPro" id="IPR005791">
    <property type="entry name" value="SecD"/>
</dbReference>
<feature type="compositionally biased region" description="Pro residues" evidence="11">
    <location>
        <begin position="121"/>
        <end position="155"/>
    </location>
</feature>
<dbReference type="AlphaFoldDB" id="A0A8J3PLR2"/>
<feature type="transmembrane region" description="Helical" evidence="9">
    <location>
        <begin position="756"/>
        <end position="780"/>
    </location>
</feature>
<keyword evidence="2 9" id="KW-0813">Transport</keyword>
<feature type="transmembrane region" description="Helical" evidence="9">
    <location>
        <begin position="345"/>
        <end position="365"/>
    </location>
</feature>
<evidence type="ECO:0000256" key="6">
    <source>
        <dbReference type="ARBA" id="ARBA00022989"/>
    </source>
</evidence>
<comment type="similarity">
    <text evidence="10">Belongs to the SecD/SecF family. SecF subfamily.</text>
</comment>
<feature type="region of interest" description="Disordered" evidence="11">
    <location>
        <begin position="113"/>
        <end position="178"/>
    </location>
</feature>
<protein>
    <recommendedName>
        <fullName evidence="9 10">Multifunctional fusion protein</fullName>
    </recommendedName>
    <domain>
        <recommendedName>
            <fullName evidence="9">Protein translocase subunit SecD</fullName>
        </recommendedName>
    </domain>
    <domain>
        <recommendedName>
            <fullName evidence="10">Protein-export membrane protein SecF</fullName>
        </recommendedName>
    </domain>
</protein>
<feature type="transmembrane region" description="Helical" evidence="9">
    <location>
        <begin position="443"/>
        <end position="462"/>
    </location>
</feature>
<keyword evidence="4 9" id="KW-0812">Transmembrane</keyword>
<gene>
    <name evidence="10" type="primary">secF</name>
    <name evidence="9" type="synonym">secD</name>
    <name evidence="15" type="ORF">Pfl04_25060</name>
</gene>
<feature type="domain" description="Protein export membrane protein SecD/SecF C-terminal" evidence="12">
    <location>
        <begin position="592"/>
        <end position="784"/>
    </location>
</feature>
<feature type="domain" description="Protein translocase subunit SecDF P1" evidence="13">
    <location>
        <begin position="58"/>
        <end position="114"/>
    </location>
</feature>
<evidence type="ECO:0000256" key="7">
    <source>
        <dbReference type="ARBA" id="ARBA00023010"/>
    </source>
</evidence>
<dbReference type="PANTHER" id="PTHR30081:SF1">
    <property type="entry name" value="PROTEIN TRANSLOCASE SUBUNIT SECD"/>
    <property type="match status" value="1"/>
</dbReference>
<keyword evidence="16" id="KW-1185">Reference proteome</keyword>
<dbReference type="SUPFAM" id="SSF82866">
    <property type="entry name" value="Multidrug efflux transporter AcrB transmembrane domain"/>
    <property type="match status" value="2"/>
</dbReference>
<dbReference type="HAMAP" id="MF_01464_B">
    <property type="entry name" value="SecF_B"/>
    <property type="match status" value="1"/>
</dbReference>
<feature type="transmembrane region" description="Helical" evidence="9">
    <location>
        <begin position="674"/>
        <end position="695"/>
    </location>
</feature>
<dbReference type="GO" id="GO:0015450">
    <property type="term" value="F:protein-transporting ATPase activity"/>
    <property type="evidence" value="ECO:0007669"/>
    <property type="project" value="InterPro"/>
</dbReference>
<dbReference type="EMBL" id="BONU01000014">
    <property type="protein sequence ID" value="GIG74102.1"/>
    <property type="molecule type" value="Genomic_DNA"/>
</dbReference>
<dbReference type="GO" id="GO:0006605">
    <property type="term" value="P:protein targeting"/>
    <property type="evidence" value="ECO:0007669"/>
    <property type="project" value="UniProtKB-UniRule"/>
</dbReference>
<feature type="compositionally biased region" description="Low complexity" evidence="11">
    <location>
        <begin position="156"/>
        <end position="169"/>
    </location>
</feature>
<dbReference type="NCBIfam" id="TIGR00916">
    <property type="entry name" value="2A0604s01"/>
    <property type="match status" value="2"/>
</dbReference>
<dbReference type="NCBIfam" id="TIGR00966">
    <property type="entry name" value="transloc_SecF"/>
    <property type="match status" value="1"/>
</dbReference>
<accession>A0A8J3PLR2</accession>
<dbReference type="Gene3D" id="3.30.70.3220">
    <property type="match status" value="1"/>
</dbReference>
<comment type="caution">
    <text evidence="9">Lacks conserved residue(s) required for the propagation of feature annotation.</text>
</comment>
<name>A0A8J3PLR2_9ACTN</name>
<feature type="transmembrane region" description="Helical" evidence="9">
    <location>
        <begin position="623"/>
        <end position="640"/>
    </location>
</feature>
<evidence type="ECO:0000256" key="3">
    <source>
        <dbReference type="ARBA" id="ARBA00022475"/>
    </source>
</evidence>
<dbReference type="Gene3D" id="1.20.1640.10">
    <property type="entry name" value="Multidrug efflux transporter AcrB transmembrane domain"/>
    <property type="match status" value="2"/>
</dbReference>
<dbReference type="GO" id="GO:0065002">
    <property type="term" value="P:intracellular protein transmembrane transport"/>
    <property type="evidence" value="ECO:0007669"/>
    <property type="project" value="UniProtKB-UniRule"/>
</dbReference>
<organism evidence="15 16">
    <name type="scientific">Planosporangium flavigriseum</name>
    <dbReference type="NCBI Taxonomy" id="373681"/>
    <lineage>
        <taxon>Bacteria</taxon>
        <taxon>Bacillati</taxon>
        <taxon>Actinomycetota</taxon>
        <taxon>Actinomycetes</taxon>
        <taxon>Micromonosporales</taxon>
        <taxon>Micromonosporaceae</taxon>
        <taxon>Planosporangium</taxon>
    </lineage>
</organism>
<feature type="region of interest" description="Disordered" evidence="11">
    <location>
        <begin position="791"/>
        <end position="851"/>
    </location>
</feature>
<evidence type="ECO:0000256" key="1">
    <source>
        <dbReference type="ARBA" id="ARBA00004651"/>
    </source>
</evidence>
<comment type="subunit">
    <text evidence="10">Forms a complex with SecD. Part of the essential Sec protein translocation apparatus which comprises SecA, SecYEG and auxiliary proteins SecDF. Other proteins may also be involved.</text>
</comment>
<dbReference type="GO" id="GO:0005886">
    <property type="term" value="C:plasma membrane"/>
    <property type="evidence" value="ECO:0007669"/>
    <property type="project" value="UniProtKB-SubCell"/>
</dbReference>
<comment type="subunit">
    <text evidence="9">Forms a complex with SecF. Part of the essential Sec protein translocation apparatus which comprises SecA, SecYEG and auxiliary proteins SecDF. Other proteins may also be involved.</text>
</comment>
<keyword evidence="5 9" id="KW-0653">Protein transport</keyword>
<dbReference type="Proteomes" id="UP000653674">
    <property type="component" value="Unassembled WGS sequence"/>
</dbReference>
<evidence type="ECO:0000313" key="15">
    <source>
        <dbReference type="EMBL" id="GIG74102.1"/>
    </source>
</evidence>
<feature type="compositionally biased region" description="Low complexity" evidence="11">
    <location>
        <begin position="793"/>
        <end position="842"/>
    </location>
</feature>
<dbReference type="GO" id="GO:0043952">
    <property type="term" value="P:protein transport by the Sec complex"/>
    <property type="evidence" value="ECO:0007669"/>
    <property type="project" value="UniProtKB-UniRule"/>
</dbReference>
<feature type="transmembrane region" description="Helical" evidence="9">
    <location>
        <begin position="371"/>
        <end position="390"/>
    </location>
</feature>
<evidence type="ECO:0000256" key="4">
    <source>
        <dbReference type="ARBA" id="ARBA00022692"/>
    </source>
</evidence>
<dbReference type="HAMAP" id="MF_01463_B">
    <property type="entry name" value="SecD_B"/>
    <property type="match status" value="1"/>
</dbReference>
<dbReference type="InterPro" id="IPR054384">
    <property type="entry name" value="SecDF_P1_head"/>
</dbReference>
<dbReference type="InterPro" id="IPR022813">
    <property type="entry name" value="SecD/SecF_arch_bac"/>
</dbReference>
<feature type="transmembrane region" description="Helical" evidence="9">
    <location>
        <begin position="508"/>
        <end position="526"/>
    </location>
</feature>
<dbReference type="InterPro" id="IPR005665">
    <property type="entry name" value="SecF_bac"/>
</dbReference>
<dbReference type="Pfam" id="PF07549">
    <property type="entry name" value="Sec_GG"/>
    <property type="match status" value="2"/>
</dbReference>
<keyword evidence="7 9" id="KW-0811">Translocation</keyword>
<evidence type="ECO:0000256" key="9">
    <source>
        <dbReference type="HAMAP-Rule" id="MF_01463"/>
    </source>
</evidence>
<evidence type="ECO:0000259" key="14">
    <source>
        <dbReference type="Pfam" id="PF22599"/>
    </source>
</evidence>